<dbReference type="Proteomes" id="UP001161017">
    <property type="component" value="Unassembled WGS sequence"/>
</dbReference>
<protein>
    <submittedName>
        <fullName evidence="1">Uncharacterized protein</fullName>
    </submittedName>
</protein>
<proteinExistence type="predicted"/>
<dbReference type="EMBL" id="JAPUFD010000005">
    <property type="protein sequence ID" value="MDI1487474.1"/>
    <property type="molecule type" value="Genomic_DNA"/>
</dbReference>
<evidence type="ECO:0000313" key="1">
    <source>
        <dbReference type="EMBL" id="MDI1487474.1"/>
    </source>
</evidence>
<keyword evidence="2" id="KW-1185">Reference proteome</keyword>
<reference evidence="1" key="1">
    <citation type="journal article" date="2023" name="Genome Biol. Evol.">
        <title>First Whole Genome Sequence and Flow Cytometry Genome Size Data for the Lichen-Forming Fungus Ramalina farinacea (Ascomycota).</title>
        <authorList>
            <person name="Llewellyn T."/>
            <person name="Mian S."/>
            <person name="Hill R."/>
            <person name="Leitch I.J."/>
            <person name="Gaya E."/>
        </authorList>
    </citation>
    <scope>NUCLEOTIDE SEQUENCE</scope>
    <source>
        <strain evidence="1">LIQ254RAFAR</strain>
    </source>
</reference>
<name>A0AA43QLF1_9LECA</name>
<dbReference type="AlphaFoldDB" id="A0AA43QLF1"/>
<organism evidence="1 2">
    <name type="scientific">Ramalina farinacea</name>
    <dbReference type="NCBI Taxonomy" id="258253"/>
    <lineage>
        <taxon>Eukaryota</taxon>
        <taxon>Fungi</taxon>
        <taxon>Dikarya</taxon>
        <taxon>Ascomycota</taxon>
        <taxon>Pezizomycotina</taxon>
        <taxon>Lecanoromycetes</taxon>
        <taxon>OSLEUM clade</taxon>
        <taxon>Lecanoromycetidae</taxon>
        <taxon>Lecanorales</taxon>
        <taxon>Lecanorineae</taxon>
        <taxon>Ramalinaceae</taxon>
        <taxon>Ramalina</taxon>
    </lineage>
</organism>
<sequence length="267" mass="30165">MDAPMEAPMDTSMEFEMEAPLDTSMDFAMDAQTAISLRDMNAPIYDYLEDLRSNIHRGEPRNPEPQTLGIRLRREDREPHDYDDKAFDKEGRLLMKKHNPEVMAASKRLDNVLGLTNYSRLHVPRSDPSVTPAIVQRNRATIEAAMVACGNFGLPALKRVPGSQHPNHGIYIRHDRTRLEYQPGSLTERLCEAVHLRAKPVLKLDLCDVWGVFKEAHLHTFMVDFDGVEAIIHGQASFSGAATSAENEQTCERIFALFPAYSIAEYI</sequence>
<comment type="caution">
    <text evidence="1">The sequence shown here is derived from an EMBL/GenBank/DDBJ whole genome shotgun (WGS) entry which is preliminary data.</text>
</comment>
<evidence type="ECO:0000313" key="2">
    <source>
        <dbReference type="Proteomes" id="UP001161017"/>
    </source>
</evidence>
<accession>A0AA43QLF1</accession>
<gene>
    <name evidence="1" type="ORF">OHK93_006744</name>
</gene>